<proteinExistence type="predicted"/>
<dbReference type="Proteomes" id="UP001499910">
    <property type="component" value="Unassembled WGS sequence"/>
</dbReference>
<accession>A0ABP9LJE1</accession>
<keyword evidence="1" id="KW-0812">Transmembrane</keyword>
<evidence type="ECO:0000313" key="3">
    <source>
        <dbReference type="Proteomes" id="UP001499910"/>
    </source>
</evidence>
<sequence length="108" mass="11552">MPREMAVLAASFVLAALALLLALIGSPHRGVTFFAGALPWGYLGWQVWRAEDRVGEFGLSLADFRGGLNQAWSALQQMAMPGLYLYWLGAAAVVVAGIIGFGWGGRRA</sequence>
<evidence type="ECO:0000256" key="1">
    <source>
        <dbReference type="SAM" id="Phobius"/>
    </source>
</evidence>
<reference evidence="3" key="1">
    <citation type="journal article" date="2019" name="Int. J. Syst. Evol. Microbiol.">
        <title>The Global Catalogue of Microorganisms (GCM) 10K type strain sequencing project: providing services to taxonomists for standard genome sequencing and annotation.</title>
        <authorList>
            <consortium name="The Broad Institute Genomics Platform"/>
            <consortium name="The Broad Institute Genome Sequencing Center for Infectious Disease"/>
            <person name="Wu L."/>
            <person name="Ma J."/>
        </authorList>
    </citation>
    <scope>NUCLEOTIDE SEQUENCE [LARGE SCALE GENOMIC DNA]</scope>
    <source>
        <strain evidence="3">JCM 18015</strain>
    </source>
</reference>
<keyword evidence="1" id="KW-0472">Membrane</keyword>
<feature type="transmembrane region" description="Helical" evidence="1">
    <location>
        <begin position="84"/>
        <end position="104"/>
    </location>
</feature>
<name>A0ABP9LJE1_9RHOB</name>
<keyword evidence="1" id="KW-1133">Transmembrane helix</keyword>
<organism evidence="2 3">
    <name type="scientific">[Roseibacterium] beibuensis</name>
    <dbReference type="NCBI Taxonomy" id="1193142"/>
    <lineage>
        <taxon>Bacteria</taxon>
        <taxon>Pseudomonadati</taxon>
        <taxon>Pseudomonadota</taxon>
        <taxon>Alphaproteobacteria</taxon>
        <taxon>Rhodobacterales</taxon>
        <taxon>Roseobacteraceae</taxon>
        <taxon>Roseicyclus</taxon>
    </lineage>
</organism>
<protein>
    <submittedName>
        <fullName evidence="2">Uncharacterized protein</fullName>
    </submittedName>
</protein>
<comment type="caution">
    <text evidence="2">The sequence shown here is derived from an EMBL/GenBank/DDBJ whole genome shotgun (WGS) entry which is preliminary data.</text>
</comment>
<evidence type="ECO:0000313" key="2">
    <source>
        <dbReference type="EMBL" id="GAA5079044.1"/>
    </source>
</evidence>
<dbReference type="RefSeq" id="WP_259552545.1">
    <property type="nucleotide sequence ID" value="NZ_BAABHW010000005.1"/>
</dbReference>
<keyword evidence="3" id="KW-1185">Reference proteome</keyword>
<dbReference type="EMBL" id="BAABHW010000005">
    <property type="protein sequence ID" value="GAA5079044.1"/>
    <property type="molecule type" value="Genomic_DNA"/>
</dbReference>
<gene>
    <name evidence="2" type="ORF">GCM10023209_30810</name>
</gene>